<name>A0A0R1S5S9_9LACO</name>
<evidence type="ECO:0000256" key="2">
    <source>
        <dbReference type="ARBA" id="ARBA00022527"/>
    </source>
</evidence>
<feature type="region of interest" description="Disordered" evidence="10">
    <location>
        <begin position="301"/>
        <end position="336"/>
    </location>
</feature>
<dbReference type="PANTHER" id="PTHR43289">
    <property type="entry name" value="MITOGEN-ACTIVATED PROTEIN KINASE KINASE KINASE 20-RELATED"/>
    <property type="match status" value="1"/>
</dbReference>
<feature type="domain" description="PASTA" evidence="13">
    <location>
        <begin position="432"/>
        <end position="499"/>
    </location>
</feature>
<dbReference type="SMART" id="SM00740">
    <property type="entry name" value="PASTA"/>
    <property type="match status" value="3"/>
</dbReference>
<dbReference type="PROSITE" id="PS50011">
    <property type="entry name" value="PROTEIN_KINASE_DOM"/>
    <property type="match status" value="1"/>
</dbReference>
<evidence type="ECO:0000313" key="15">
    <source>
        <dbReference type="Proteomes" id="UP000052013"/>
    </source>
</evidence>
<comment type="caution">
    <text evidence="14">The sequence shown here is derived from an EMBL/GenBank/DDBJ whole genome shotgun (WGS) entry which is preliminary data.</text>
</comment>
<dbReference type="Pfam" id="PF00069">
    <property type="entry name" value="Pkinase"/>
    <property type="match status" value="1"/>
</dbReference>
<keyword evidence="11" id="KW-1133">Transmembrane helix</keyword>
<dbReference type="Gene3D" id="3.30.10.20">
    <property type="match status" value="3"/>
</dbReference>
<feature type="domain" description="Protein kinase" evidence="12">
    <location>
        <begin position="11"/>
        <end position="271"/>
    </location>
</feature>
<dbReference type="InterPro" id="IPR017441">
    <property type="entry name" value="Protein_kinase_ATP_BS"/>
</dbReference>
<sequence>MNKGYVLNGRYEIINRLGEGGMADVYLAEDLILKRKVAVKLLRLDFRDNPKAKKRFQHEAMAATELDNPHIVGIYDVDEVEGMQYLVMEYVDGEDLKQYIKDRFPIPYAEVVDIMEQICSAVSEAHRHNIIHRDLKPQNILVDKKGYIKITDFGISRAGTEDTMTQTRSIIGSIHYLSPEQIKGEMATQQSDIYSLGIILYQILTGKVPFNGDTAVSIAIKHSQEPMPSVRDFDPRIPQALENVVLRATTKDPKDRYRTVNQLADDLNTSLDKSRANESKFIVPDERQKVDEKTRVMPFNALPSSSASANESDAQRPLPNDNENRSADKRPKKRMSKRKRRWLILGGILAFLVLLLTLVMIVTANGKTTVPVITGTEENEASQKIKSADLRLGKVRYHSSDTIDRNRVISSNPHENTKVKKNTKVSLVVSSGPRKVRVDNYVGQNYDQVKQRLESEGFKVRRRNAPSSSFRTGRVLQQDFEAGKKMNPAKHTLTFVVSTGIKQITLEDLTGMSKAQVISYANKEEINPTFDYVYSSDQPKGRVVKQSPAANTSIRQGGNVAVSLSRGSKTKKNDDLKSFDVRVTIPYFDGNQGSSSASSAFNNSQGTQAPASSSSAESATPEPTSAETPENVVLIYLKDHDHDFGTVYKQMVITKDTAVSLPFKLTKNEVGRYKIVRDGQTILRDNNITYDSH</sequence>
<feature type="region of interest" description="Disordered" evidence="10">
    <location>
        <begin position="538"/>
        <end position="573"/>
    </location>
</feature>
<keyword evidence="5 14" id="KW-0418">Kinase</keyword>
<dbReference type="EMBL" id="AZEY01000090">
    <property type="protein sequence ID" value="KRL64646.1"/>
    <property type="molecule type" value="Genomic_DNA"/>
</dbReference>
<dbReference type="FunFam" id="3.30.200.20:FF:000035">
    <property type="entry name" value="Serine/threonine protein kinase Stk1"/>
    <property type="match status" value="1"/>
</dbReference>
<dbReference type="EC" id="2.7.11.1" evidence="1"/>
<dbReference type="Gene3D" id="3.30.200.20">
    <property type="entry name" value="Phosphorylase Kinase, domain 1"/>
    <property type="match status" value="1"/>
</dbReference>
<dbReference type="InterPro" id="IPR005543">
    <property type="entry name" value="PASTA_dom"/>
</dbReference>
<feature type="domain" description="PASTA" evidence="13">
    <location>
        <begin position="500"/>
        <end position="566"/>
    </location>
</feature>
<reference evidence="14 15" key="1">
    <citation type="journal article" date="2015" name="Genome Announc.">
        <title>Expanding the biotechnology potential of lactobacilli through comparative genomics of 213 strains and associated genera.</title>
        <authorList>
            <person name="Sun Z."/>
            <person name="Harris H.M."/>
            <person name="McCann A."/>
            <person name="Guo C."/>
            <person name="Argimon S."/>
            <person name="Zhang W."/>
            <person name="Yang X."/>
            <person name="Jeffery I.B."/>
            <person name="Cooney J.C."/>
            <person name="Kagawa T.F."/>
            <person name="Liu W."/>
            <person name="Song Y."/>
            <person name="Salvetti E."/>
            <person name="Wrobel A."/>
            <person name="Rasinkangas P."/>
            <person name="Parkhill J."/>
            <person name="Rea M.C."/>
            <person name="O'Sullivan O."/>
            <person name="Ritari J."/>
            <person name="Douillard F.P."/>
            <person name="Paul Ross R."/>
            <person name="Yang R."/>
            <person name="Briner A.E."/>
            <person name="Felis G.E."/>
            <person name="de Vos W.M."/>
            <person name="Barrangou R."/>
            <person name="Klaenhammer T.R."/>
            <person name="Caufield P.W."/>
            <person name="Cui Y."/>
            <person name="Zhang H."/>
            <person name="O'Toole P.W."/>
        </authorList>
    </citation>
    <scope>NUCLEOTIDE SEQUENCE [LARGE SCALE GENOMIC DNA]</scope>
    <source>
        <strain evidence="14 15">DSM 14421</strain>
    </source>
</reference>
<dbReference type="NCBIfam" id="NF033483">
    <property type="entry name" value="PknB_PASTA_kin"/>
    <property type="match status" value="1"/>
</dbReference>
<evidence type="ECO:0000256" key="4">
    <source>
        <dbReference type="ARBA" id="ARBA00022741"/>
    </source>
</evidence>
<dbReference type="PATRIC" id="fig|1423739.3.peg.1214"/>
<evidence type="ECO:0000256" key="11">
    <source>
        <dbReference type="SAM" id="Phobius"/>
    </source>
</evidence>
<keyword evidence="6 9" id="KW-0067">ATP-binding</keyword>
<dbReference type="SMART" id="SM00220">
    <property type="entry name" value="S_TKc"/>
    <property type="match status" value="1"/>
</dbReference>
<feature type="region of interest" description="Disordered" evidence="10">
    <location>
        <begin position="594"/>
        <end position="627"/>
    </location>
</feature>
<dbReference type="InterPro" id="IPR011009">
    <property type="entry name" value="Kinase-like_dom_sf"/>
</dbReference>
<evidence type="ECO:0000256" key="8">
    <source>
        <dbReference type="ARBA" id="ARBA00048679"/>
    </source>
</evidence>
<evidence type="ECO:0000256" key="1">
    <source>
        <dbReference type="ARBA" id="ARBA00012513"/>
    </source>
</evidence>
<keyword evidence="3" id="KW-0808">Transferase</keyword>
<dbReference type="PROSITE" id="PS51178">
    <property type="entry name" value="PASTA"/>
    <property type="match status" value="3"/>
</dbReference>
<dbReference type="InterPro" id="IPR008271">
    <property type="entry name" value="Ser/Thr_kinase_AS"/>
</dbReference>
<protein>
    <recommendedName>
        <fullName evidence="1">non-specific serine/threonine protein kinase</fullName>
        <ecNumber evidence="1">2.7.11.1</ecNumber>
    </recommendedName>
</protein>
<evidence type="ECO:0000259" key="13">
    <source>
        <dbReference type="PROSITE" id="PS51178"/>
    </source>
</evidence>
<comment type="catalytic activity">
    <reaction evidence="7">
        <text>L-threonyl-[protein] + ATP = O-phospho-L-threonyl-[protein] + ADP + H(+)</text>
        <dbReference type="Rhea" id="RHEA:46608"/>
        <dbReference type="Rhea" id="RHEA-COMP:11060"/>
        <dbReference type="Rhea" id="RHEA-COMP:11605"/>
        <dbReference type="ChEBI" id="CHEBI:15378"/>
        <dbReference type="ChEBI" id="CHEBI:30013"/>
        <dbReference type="ChEBI" id="CHEBI:30616"/>
        <dbReference type="ChEBI" id="CHEBI:61977"/>
        <dbReference type="ChEBI" id="CHEBI:456216"/>
        <dbReference type="EC" id="2.7.11.1"/>
    </reaction>
</comment>
<feature type="transmembrane region" description="Helical" evidence="11">
    <location>
        <begin position="342"/>
        <end position="362"/>
    </location>
</feature>
<dbReference type="SUPFAM" id="SSF56112">
    <property type="entry name" value="Protein kinase-like (PK-like)"/>
    <property type="match status" value="1"/>
</dbReference>
<keyword evidence="11" id="KW-0472">Membrane</keyword>
<dbReference type="FunFam" id="1.10.510.10:FF:000021">
    <property type="entry name" value="Serine/threonine protein kinase"/>
    <property type="match status" value="1"/>
</dbReference>
<keyword evidence="4 9" id="KW-0547">Nucleotide-binding</keyword>
<evidence type="ECO:0000313" key="14">
    <source>
        <dbReference type="EMBL" id="KRL64646.1"/>
    </source>
</evidence>
<comment type="catalytic activity">
    <reaction evidence="8">
        <text>L-seryl-[protein] + ATP = O-phospho-L-seryl-[protein] + ADP + H(+)</text>
        <dbReference type="Rhea" id="RHEA:17989"/>
        <dbReference type="Rhea" id="RHEA-COMP:9863"/>
        <dbReference type="Rhea" id="RHEA-COMP:11604"/>
        <dbReference type="ChEBI" id="CHEBI:15378"/>
        <dbReference type="ChEBI" id="CHEBI:29999"/>
        <dbReference type="ChEBI" id="CHEBI:30616"/>
        <dbReference type="ChEBI" id="CHEBI:83421"/>
        <dbReference type="ChEBI" id="CHEBI:456216"/>
        <dbReference type="EC" id="2.7.11.1"/>
    </reaction>
</comment>
<dbReference type="InterPro" id="IPR000719">
    <property type="entry name" value="Prot_kinase_dom"/>
</dbReference>
<dbReference type="RefSeq" id="WP_057865596.1">
    <property type="nucleotide sequence ID" value="NZ_AZEY01000090.1"/>
</dbReference>
<dbReference type="CDD" id="cd14014">
    <property type="entry name" value="STKc_PknB_like"/>
    <property type="match status" value="1"/>
</dbReference>
<dbReference type="STRING" id="1423739.FC85_GL001161"/>
<accession>A0A0R1S5S9</accession>
<organism evidence="14 15">
    <name type="scientific">Lentilactobacillus diolivorans DSM 14421</name>
    <dbReference type="NCBI Taxonomy" id="1423739"/>
    <lineage>
        <taxon>Bacteria</taxon>
        <taxon>Bacillati</taxon>
        <taxon>Bacillota</taxon>
        <taxon>Bacilli</taxon>
        <taxon>Lactobacillales</taxon>
        <taxon>Lactobacillaceae</taxon>
        <taxon>Lentilactobacillus</taxon>
    </lineage>
</organism>
<dbReference type="GO" id="GO:0005524">
    <property type="term" value="F:ATP binding"/>
    <property type="evidence" value="ECO:0007669"/>
    <property type="project" value="UniProtKB-UniRule"/>
</dbReference>
<keyword evidence="11" id="KW-0812">Transmembrane</keyword>
<dbReference type="PROSITE" id="PS00108">
    <property type="entry name" value="PROTEIN_KINASE_ST"/>
    <property type="match status" value="1"/>
</dbReference>
<dbReference type="Proteomes" id="UP000052013">
    <property type="component" value="Unassembled WGS sequence"/>
</dbReference>
<evidence type="ECO:0000256" key="6">
    <source>
        <dbReference type="ARBA" id="ARBA00022840"/>
    </source>
</evidence>
<feature type="domain" description="PASTA" evidence="13">
    <location>
        <begin position="364"/>
        <end position="431"/>
    </location>
</feature>
<feature type="binding site" evidence="9">
    <location>
        <position position="40"/>
    </location>
    <ligand>
        <name>ATP</name>
        <dbReference type="ChEBI" id="CHEBI:30616"/>
    </ligand>
</feature>
<evidence type="ECO:0000256" key="5">
    <source>
        <dbReference type="ARBA" id="ARBA00022777"/>
    </source>
</evidence>
<dbReference type="Gene3D" id="2.60.40.2560">
    <property type="match status" value="1"/>
</dbReference>
<evidence type="ECO:0000256" key="10">
    <source>
        <dbReference type="SAM" id="MobiDB-lite"/>
    </source>
</evidence>
<dbReference type="AlphaFoldDB" id="A0A0R1S5S9"/>
<gene>
    <name evidence="14" type="ORF">FC85_GL001161</name>
</gene>
<evidence type="ECO:0000256" key="7">
    <source>
        <dbReference type="ARBA" id="ARBA00047899"/>
    </source>
</evidence>
<proteinExistence type="predicted"/>
<evidence type="ECO:0000259" key="12">
    <source>
        <dbReference type="PROSITE" id="PS50011"/>
    </source>
</evidence>
<dbReference type="Gene3D" id="1.10.510.10">
    <property type="entry name" value="Transferase(Phosphotransferase) domain 1"/>
    <property type="match status" value="1"/>
</dbReference>
<dbReference type="PROSITE" id="PS00107">
    <property type="entry name" value="PROTEIN_KINASE_ATP"/>
    <property type="match status" value="1"/>
</dbReference>
<feature type="compositionally biased region" description="Polar residues" evidence="10">
    <location>
        <begin position="302"/>
        <end position="312"/>
    </location>
</feature>
<evidence type="ECO:0000256" key="9">
    <source>
        <dbReference type="PROSITE-ProRule" id="PRU10141"/>
    </source>
</evidence>
<dbReference type="GO" id="GO:0004674">
    <property type="term" value="F:protein serine/threonine kinase activity"/>
    <property type="evidence" value="ECO:0007669"/>
    <property type="project" value="UniProtKB-KW"/>
</dbReference>
<dbReference type="PANTHER" id="PTHR43289:SF34">
    <property type="entry name" value="SERINE_THREONINE-PROTEIN KINASE YBDM-RELATED"/>
    <property type="match status" value="1"/>
</dbReference>
<evidence type="ECO:0000256" key="3">
    <source>
        <dbReference type="ARBA" id="ARBA00022679"/>
    </source>
</evidence>
<dbReference type="Pfam" id="PF03793">
    <property type="entry name" value="PASTA"/>
    <property type="match status" value="3"/>
</dbReference>
<dbReference type="CDD" id="cd06577">
    <property type="entry name" value="PASTA_pknB"/>
    <property type="match status" value="3"/>
</dbReference>
<keyword evidence="2" id="KW-0723">Serine/threonine-protein kinase</keyword>